<dbReference type="InterPro" id="IPR000835">
    <property type="entry name" value="HTH_MarR-typ"/>
</dbReference>
<dbReference type="PANTHER" id="PTHR33164">
    <property type="entry name" value="TRANSCRIPTIONAL REGULATOR, MARR FAMILY"/>
    <property type="match status" value="1"/>
</dbReference>
<dbReference type="PANTHER" id="PTHR33164:SF43">
    <property type="entry name" value="HTH-TYPE TRANSCRIPTIONAL REPRESSOR YETL"/>
    <property type="match status" value="1"/>
</dbReference>
<dbReference type="Pfam" id="PF01047">
    <property type="entry name" value="MarR"/>
    <property type="match status" value="1"/>
</dbReference>
<evidence type="ECO:0000259" key="2">
    <source>
        <dbReference type="PROSITE" id="PS50995"/>
    </source>
</evidence>
<dbReference type="SUPFAM" id="SSF46785">
    <property type="entry name" value="Winged helix' DNA-binding domain"/>
    <property type="match status" value="1"/>
</dbReference>
<proteinExistence type="predicted"/>
<comment type="caution">
    <text evidence="3">The sequence shown here is derived from an EMBL/GenBank/DDBJ whole genome shotgun (WGS) entry which is preliminary data.</text>
</comment>
<dbReference type="InterPro" id="IPR036390">
    <property type="entry name" value="WH_DNA-bd_sf"/>
</dbReference>
<evidence type="ECO:0000256" key="1">
    <source>
        <dbReference type="SAM" id="MobiDB-lite"/>
    </source>
</evidence>
<name>A0ABW9M1R7_9MYCO</name>
<gene>
    <name evidence="3" type="ORF">ACK4CP_27825</name>
</gene>
<feature type="domain" description="HTH marR-type" evidence="2">
    <location>
        <begin position="1"/>
        <end position="130"/>
    </location>
</feature>
<dbReference type="PROSITE" id="PS50995">
    <property type="entry name" value="HTH_MARR_2"/>
    <property type="match status" value="1"/>
</dbReference>
<dbReference type="InterPro" id="IPR039422">
    <property type="entry name" value="MarR/SlyA-like"/>
</dbReference>
<dbReference type="Gene3D" id="1.10.10.10">
    <property type="entry name" value="Winged helix-like DNA-binding domain superfamily/Winged helix DNA-binding domain"/>
    <property type="match status" value="1"/>
</dbReference>
<sequence length="159" mass="17214">MLRALQDLRIGLEIVTERVAKASRLNPRDLGVLDVLHTAGPATPSTIASRTGIAPTTVAAILTRLERDGRIDRRPNPEDARSSLLAIADDTGRELTRLYEGLNNEFARTITALTTAERTTITGFLQDLSTTIHRFPHFGPVRQGSARSEAGEGDSASRA</sequence>
<reference evidence="3 4" key="1">
    <citation type="submission" date="2024-12" db="EMBL/GenBank/DDBJ databases">
        <title>The coexistence of Mycolicibacterium septicum and Mycolicibacterium nivoides in clinical samples.</title>
        <authorList>
            <person name="Wang C."/>
            <person name="Feng Y."/>
            <person name="Zong Z."/>
        </authorList>
    </citation>
    <scope>NUCLEOTIDE SEQUENCE [LARGE SCALE GENOMIC DNA]</scope>
    <source>
        <strain evidence="3 4">120310</strain>
    </source>
</reference>
<evidence type="ECO:0000313" key="4">
    <source>
        <dbReference type="Proteomes" id="UP001635817"/>
    </source>
</evidence>
<protein>
    <submittedName>
        <fullName evidence="3">MarR family winged helix-turn-helix transcriptional regulator</fullName>
    </submittedName>
</protein>
<feature type="region of interest" description="Disordered" evidence="1">
    <location>
        <begin position="137"/>
        <end position="159"/>
    </location>
</feature>
<organism evidence="3 4">
    <name type="scientific">Mycolicibacterium septicum</name>
    <dbReference type="NCBI Taxonomy" id="98668"/>
    <lineage>
        <taxon>Bacteria</taxon>
        <taxon>Bacillati</taxon>
        <taxon>Actinomycetota</taxon>
        <taxon>Actinomycetes</taxon>
        <taxon>Mycobacteriales</taxon>
        <taxon>Mycobacteriaceae</taxon>
        <taxon>Mycolicibacterium</taxon>
    </lineage>
</organism>
<dbReference type="SMART" id="SM00347">
    <property type="entry name" value="HTH_MARR"/>
    <property type="match status" value="1"/>
</dbReference>
<keyword evidence="4" id="KW-1185">Reference proteome</keyword>
<dbReference type="RefSeq" id="WP_409552379.1">
    <property type="nucleotide sequence ID" value="NZ_JBKBDE010000012.1"/>
</dbReference>
<dbReference type="Proteomes" id="UP001635817">
    <property type="component" value="Unassembled WGS sequence"/>
</dbReference>
<evidence type="ECO:0000313" key="3">
    <source>
        <dbReference type="EMBL" id="MFN6554230.1"/>
    </source>
</evidence>
<dbReference type="InterPro" id="IPR036388">
    <property type="entry name" value="WH-like_DNA-bd_sf"/>
</dbReference>
<accession>A0ABW9M1R7</accession>
<dbReference type="EMBL" id="JBKBDE010000012">
    <property type="protein sequence ID" value="MFN6554230.1"/>
    <property type="molecule type" value="Genomic_DNA"/>
</dbReference>